<feature type="compositionally biased region" description="Low complexity" evidence="1">
    <location>
        <begin position="65"/>
        <end position="79"/>
    </location>
</feature>
<name>A0AAD4I8B6_9PLEO</name>
<sequence>MFQQPDGWGVPMDNPFRQWQAPLHIPALQTALTHDTTDGGMPMGNPGLPGEATLDATQALLSHMATPSSRATSSSSEATLPHLGSPFAPISQSAEYPDTANLDAAVNLLRQRDATDEEIRSYAKTHKDAMDAGINQALDTITKAPPEVLEERLWASKAAQLPNPEAPVHAPSEPSDTPTDEPDSSPQDKTHGRQTRQGNKPKGVKHKTRQGIAPKGVAKPRASRGKTPKTPRKPSSCPHNNWNCKDRKSKAQWKSKAKFREHYQEYHLAELRGARDDGKIKCPHRLCQCAPFPEDGDQFIDHMWFDHMGVQRI</sequence>
<comment type="caution">
    <text evidence="2">The sequence shown here is derived from an EMBL/GenBank/DDBJ whole genome shotgun (WGS) entry which is preliminary data.</text>
</comment>
<reference evidence="2" key="1">
    <citation type="submission" date="2021-07" db="EMBL/GenBank/DDBJ databases">
        <title>Genome Resource of American Ginseng Black Spot Pathogen Alternaria panax.</title>
        <authorList>
            <person name="Qiu C."/>
            <person name="Wang W."/>
            <person name="Liu Z."/>
        </authorList>
    </citation>
    <scope>NUCLEOTIDE SEQUENCE</scope>
    <source>
        <strain evidence="2">BNCC115425</strain>
    </source>
</reference>
<evidence type="ECO:0000256" key="1">
    <source>
        <dbReference type="SAM" id="MobiDB-lite"/>
    </source>
</evidence>
<organism evidence="2 3">
    <name type="scientific">Alternaria panax</name>
    <dbReference type="NCBI Taxonomy" id="48097"/>
    <lineage>
        <taxon>Eukaryota</taxon>
        <taxon>Fungi</taxon>
        <taxon>Dikarya</taxon>
        <taxon>Ascomycota</taxon>
        <taxon>Pezizomycotina</taxon>
        <taxon>Dothideomycetes</taxon>
        <taxon>Pleosporomycetidae</taxon>
        <taxon>Pleosporales</taxon>
        <taxon>Pleosporineae</taxon>
        <taxon>Pleosporaceae</taxon>
        <taxon>Alternaria</taxon>
        <taxon>Alternaria sect. Panax</taxon>
    </lineage>
</organism>
<dbReference type="Proteomes" id="UP001199106">
    <property type="component" value="Unassembled WGS sequence"/>
</dbReference>
<protein>
    <submittedName>
        <fullName evidence="2">Uncharacterized protein</fullName>
    </submittedName>
</protein>
<dbReference type="AlphaFoldDB" id="A0AAD4I8B6"/>
<feature type="region of interest" description="Disordered" evidence="1">
    <location>
        <begin position="63"/>
        <end position="92"/>
    </location>
</feature>
<evidence type="ECO:0000313" key="2">
    <source>
        <dbReference type="EMBL" id="KAG9189882.1"/>
    </source>
</evidence>
<feature type="region of interest" description="Disordered" evidence="1">
    <location>
        <begin position="160"/>
        <end position="249"/>
    </location>
</feature>
<accession>A0AAD4I8B6</accession>
<evidence type="ECO:0000313" key="3">
    <source>
        <dbReference type="Proteomes" id="UP001199106"/>
    </source>
</evidence>
<proteinExistence type="predicted"/>
<dbReference type="EMBL" id="JAANER010000005">
    <property type="protein sequence ID" value="KAG9189882.1"/>
    <property type="molecule type" value="Genomic_DNA"/>
</dbReference>
<feature type="compositionally biased region" description="Basic residues" evidence="1">
    <location>
        <begin position="221"/>
        <end position="232"/>
    </location>
</feature>
<keyword evidence="3" id="KW-1185">Reference proteome</keyword>
<gene>
    <name evidence="2" type="ORF">G6011_06750</name>
</gene>